<feature type="domain" description="CusB-like beta-barrel" evidence="6">
    <location>
        <begin position="248"/>
        <end position="324"/>
    </location>
</feature>
<dbReference type="EMBL" id="FLOC01000015">
    <property type="protein sequence ID" value="SBS33463.1"/>
    <property type="molecule type" value="Genomic_DNA"/>
</dbReference>
<evidence type="ECO:0000313" key="8">
    <source>
        <dbReference type="EMBL" id="SBS33463.1"/>
    </source>
</evidence>
<dbReference type="STRING" id="295068.MAQ5080_02589"/>
<dbReference type="GO" id="GO:0015679">
    <property type="term" value="P:plasma membrane copper ion transport"/>
    <property type="evidence" value="ECO:0007669"/>
    <property type="project" value="TreeGrafter"/>
</dbReference>
<evidence type="ECO:0000313" key="9">
    <source>
        <dbReference type="Proteomes" id="UP000092627"/>
    </source>
</evidence>
<dbReference type="RefSeq" id="WP_067211255.1">
    <property type="nucleotide sequence ID" value="NZ_FLOC01000015.1"/>
</dbReference>
<dbReference type="Gene3D" id="2.40.50.100">
    <property type="match status" value="1"/>
</dbReference>
<feature type="domain" description="Multidrug resistance protein MdtA-like C-terminal permuted SH3" evidence="7">
    <location>
        <begin position="329"/>
        <end position="385"/>
    </location>
</feature>
<dbReference type="Pfam" id="PF25869">
    <property type="entry name" value="3HB_CusB"/>
    <property type="match status" value="1"/>
</dbReference>
<dbReference type="PANTHER" id="PTHR30097">
    <property type="entry name" value="CATION EFFLUX SYSTEM PROTEIN CUSB"/>
    <property type="match status" value="1"/>
</dbReference>
<dbReference type="InterPro" id="IPR042230">
    <property type="entry name" value="CusF_sf"/>
</dbReference>
<evidence type="ECO:0000259" key="4">
    <source>
        <dbReference type="Pfam" id="PF25869"/>
    </source>
</evidence>
<evidence type="ECO:0000259" key="5">
    <source>
        <dbReference type="Pfam" id="PF25919"/>
    </source>
</evidence>
<protein>
    <submittedName>
        <fullName evidence="8">Cation efflux system protein CusB</fullName>
    </submittedName>
</protein>
<dbReference type="Pfam" id="PF11604">
    <property type="entry name" value="CusF_Ec"/>
    <property type="match status" value="1"/>
</dbReference>
<evidence type="ECO:0000256" key="1">
    <source>
        <dbReference type="ARBA" id="ARBA00009477"/>
    </source>
</evidence>
<dbReference type="Pfam" id="PF25967">
    <property type="entry name" value="RND-MFP_C"/>
    <property type="match status" value="1"/>
</dbReference>
<dbReference type="Pfam" id="PF19335">
    <property type="entry name" value="HMBD"/>
    <property type="match status" value="1"/>
</dbReference>
<comment type="similarity">
    <text evidence="1">Belongs to the membrane fusion protein (MFP) (TC 8.A.1) family.</text>
</comment>
<dbReference type="InterPro" id="IPR051909">
    <property type="entry name" value="MFP_Cation_Efflux"/>
</dbReference>
<dbReference type="InterPro" id="IPR006143">
    <property type="entry name" value="RND_pump_MFP"/>
</dbReference>
<sequence>MKALGYVGTLVLGGVLTYGALELGLLPNSGASQDNGVAASGEKEPLYWVAPMDPNYRRDGPGKSPMGMDLIPFYGDEGGEQMGAGTISIAPEVVNNLGVRTGLAEQGQLSTHIRTVGYLGYNEEQVVHVHPRVDGWIEKSFIKTNGDQVEQGAPLFDLYSPTLVNAQEEFVFALGRKDSRMIKAAEERLQALQVPQSFIDRLKKTRQVSQTVRFYAPRSGVVDNLSIQDGFYVTPAKTLMSIADLSELWLEAEVFERQASWVKVGQSVTAELDFLPGQRFQSTVDFIYPTLDANTRTLKVRVRLANPDGRLKPKMFAHIDINASRDTQTLLVPKEAVIRGAKQNRVVLALGEGRFKSVEVQVGAFSDEQAEILAGLQAGDRVVTSAQFLLDSESSKTSDFKRMAAQENMPEMDMSSAEQQTPPENVWVNASVNSIDLSNGKLNVNHAAIPEWNWPEMTMDFHAAEWLDLEALPLNTPLQLEVIRESSTRYVVSDFLSSDGQ</sequence>
<reference evidence="8 9" key="1">
    <citation type="submission" date="2016-06" db="EMBL/GenBank/DDBJ databases">
        <authorList>
            <person name="Kjaerup R.B."/>
            <person name="Dalgaard T.S."/>
            <person name="Juul-Madsen H.R."/>
        </authorList>
    </citation>
    <scope>NUCLEOTIDE SEQUENCE [LARGE SCALE GENOMIC DNA]</scope>
    <source>
        <strain evidence="8 9">CECT 5080</strain>
    </source>
</reference>
<keyword evidence="2" id="KW-0813">Transport</keyword>
<feature type="domain" description="CusB-like three alpha-helical bundle" evidence="4">
    <location>
        <begin position="163"/>
        <end position="209"/>
    </location>
</feature>
<dbReference type="GO" id="GO:0022857">
    <property type="term" value="F:transmembrane transporter activity"/>
    <property type="evidence" value="ECO:0007669"/>
    <property type="project" value="InterPro"/>
</dbReference>
<dbReference type="Gene3D" id="2.40.50.320">
    <property type="entry name" value="Copper binding periplasmic protein CusF"/>
    <property type="match status" value="1"/>
</dbReference>
<feature type="domain" description="Heavy metal binding" evidence="3">
    <location>
        <begin position="47"/>
        <end position="72"/>
    </location>
</feature>
<dbReference type="PANTHER" id="PTHR30097:SF15">
    <property type="entry name" value="CATION EFFLUX SYSTEM PROTEIN CUSB"/>
    <property type="match status" value="1"/>
</dbReference>
<dbReference type="InterPro" id="IPR058791">
    <property type="entry name" value="3HB_CusB"/>
</dbReference>
<dbReference type="Gene3D" id="2.40.30.170">
    <property type="match status" value="1"/>
</dbReference>
<dbReference type="SUPFAM" id="SSF111369">
    <property type="entry name" value="HlyD-like secretion proteins"/>
    <property type="match status" value="1"/>
</dbReference>
<dbReference type="FunFam" id="2.40.30.170:FF:000010">
    <property type="entry name" value="Efflux RND transporter periplasmic adaptor subunit"/>
    <property type="match status" value="1"/>
</dbReference>
<dbReference type="Gene3D" id="2.40.420.20">
    <property type="match status" value="1"/>
</dbReference>
<accession>A0A1A8TLS4</accession>
<dbReference type="OrthoDB" id="9806939at2"/>
<dbReference type="InterPro" id="IPR058627">
    <property type="entry name" value="MdtA-like_C"/>
</dbReference>
<organism evidence="8 9">
    <name type="scientific">Marinomonas aquimarina</name>
    <dbReference type="NCBI Taxonomy" id="295068"/>
    <lineage>
        <taxon>Bacteria</taxon>
        <taxon>Pseudomonadati</taxon>
        <taxon>Pseudomonadota</taxon>
        <taxon>Gammaproteobacteria</taxon>
        <taxon>Oceanospirillales</taxon>
        <taxon>Oceanospirillaceae</taxon>
        <taxon>Marinomonas</taxon>
    </lineage>
</organism>
<dbReference type="InterPro" id="IPR058790">
    <property type="entry name" value="BSH_CusB"/>
</dbReference>
<dbReference type="Pfam" id="PF25919">
    <property type="entry name" value="BSH_CusB"/>
    <property type="match status" value="1"/>
</dbReference>
<keyword evidence="9" id="KW-1185">Reference proteome</keyword>
<dbReference type="Gene3D" id="6.10.140.730">
    <property type="match status" value="1"/>
</dbReference>
<gene>
    <name evidence="8" type="primary">cusB</name>
    <name evidence="8" type="ORF">MAQ5080_02589</name>
</gene>
<evidence type="ECO:0000259" key="6">
    <source>
        <dbReference type="Pfam" id="PF25954"/>
    </source>
</evidence>
<evidence type="ECO:0000259" key="7">
    <source>
        <dbReference type="Pfam" id="PF25967"/>
    </source>
</evidence>
<dbReference type="GO" id="GO:0060003">
    <property type="term" value="P:copper ion export"/>
    <property type="evidence" value="ECO:0007669"/>
    <property type="project" value="TreeGrafter"/>
</dbReference>
<dbReference type="GO" id="GO:0046914">
    <property type="term" value="F:transition metal ion binding"/>
    <property type="evidence" value="ECO:0007669"/>
    <property type="project" value="TreeGrafter"/>
</dbReference>
<feature type="domain" description="CusB-like barrel-sandwich hybrid" evidence="5">
    <location>
        <begin position="126"/>
        <end position="243"/>
    </location>
</feature>
<dbReference type="InterPro" id="IPR045800">
    <property type="entry name" value="HMBD"/>
</dbReference>
<evidence type="ECO:0000259" key="3">
    <source>
        <dbReference type="Pfam" id="PF19335"/>
    </source>
</evidence>
<dbReference type="InterPro" id="IPR021647">
    <property type="entry name" value="CusF_Ec"/>
</dbReference>
<evidence type="ECO:0000256" key="2">
    <source>
        <dbReference type="ARBA" id="ARBA00022448"/>
    </source>
</evidence>
<dbReference type="NCBIfam" id="TIGR01730">
    <property type="entry name" value="RND_mfp"/>
    <property type="match status" value="1"/>
</dbReference>
<dbReference type="AlphaFoldDB" id="A0A1A8TLS4"/>
<name>A0A1A8TLS4_9GAMM</name>
<dbReference type="Proteomes" id="UP000092627">
    <property type="component" value="Unassembled WGS sequence"/>
</dbReference>
<dbReference type="GO" id="GO:0030288">
    <property type="term" value="C:outer membrane-bounded periplasmic space"/>
    <property type="evidence" value="ECO:0007669"/>
    <property type="project" value="TreeGrafter"/>
</dbReference>
<dbReference type="Pfam" id="PF25954">
    <property type="entry name" value="Beta-barrel_RND_2"/>
    <property type="match status" value="1"/>
</dbReference>
<proteinExistence type="inferred from homology"/>
<dbReference type="InterPro" id="IPR058792">
    <property type="entry name" value="Beta-barrel_RND_2"/>
</dbReference>
<dbReference type="GO" id="GO:0016020">
    <property type="term" value="C:membrane"/>
    <property type="evidence" value="ECO:0007669"/>
    <property type="project" value="InterPro"/>
</dbReference>